<dbReference type="EMBL" id="JBHTLK010000272">
    <property type="protein sequence ID" value="MFD1151745.1"/>
    <property type="molecule type" value="Genomic_DNA"/>
</dbReference>
<sequence length="452" mass="45587">MSFRRTACVLAATAVAALAVLPAAQAQPDVRGGAQEPPVTTDVSDAAAGWLARQLVGGDHFENVYDNVTYPDQGLTLDAVFAFTAAGVAGTNADRATAWLAKPDVLDNYLHFGKPTESYAGAHAKLALAVQVHGQDPTAFGGVDLIAGLTALQSPSGRFRDKSAFGDFSNGFTQAFAVLALDRREGGAPKAAVDYLVGTECPDGGFPLVLEEAKCAPHVDATAMVAQALLAADRTTEAGRALDWLSRVQQPGGGFRDEGKTDEGNANSTGLAAQALRAGGRTAAADRAAAFLTASQVGCPAPAADRGAIAFDRTGFKQATSLRASAQGVLGLVGVGFGELKAGNATPGAPVLDCRSTTSTSPTSSTSSTSDTSGTTTGTTTTTADATGTTTDTATSTSTTTTTAAAVVSNGSGDLARTGASVGPVLWIGVLMLLGGVLAVALSRKRYAGVRK</sequence>
<feature type="transmembrane region" description="Helical" evidence="2">
    <location>
        <begin position="425"/>
        <end position="442"/>
    </location>
</feature>
<evidence type="ECO:0000313" key="5">
    <source>
        <dbReference type="Proteomes" id="UP001597168"/>
    </source>
</evidence>
<evidence type="ECO:0000313" key="4">
    <source>
        <dbReference type="EMBL" id="MFD1151745.1"/>
    </source>
</evidence>
<keyword evidence="2" id="KW-1133">Transmembrane helix</keyword>
<dbReference type="InterPro" id="IPR008930">
    <property type="entry name" value="Terpenoid_cyclase/PrenylTrfase"/>
</dbReference>
<organism evidence="4 5">
    <name type="scientific">Saccharothrix hoggarensis</name>
    <dbReference type="NCBI Taxonomy" id="913853"/>
    <lineage>
        <taxon>Bacteria</taxon>
        <taxon>Bacillati</taxon>
        <taxon>Actinomycetota</taxon>
        <taxon>Actinomycetes</taxon>
        <taxon>Pseudonocardiales</taxon>
        <taxon>Pseudonocardiaceae</taxon>
        <taxon>Saccharothrix</taxon>
    </lineage>
</organism>
<keyword evidence="5" id="KW-1185">Reference proteome</keyword>
<dbReference type="InterPro" id="IPR006311">
    <property type="entry name" value="TAT_signal"/>
</dbReference>
<feature type="chain" id="PRO_5045536450" evidence="3">
    <location>
        <begin position="27"/>
        <end position="452"/>
    </location>
</feature>
<dbReference type="Gene3D" id="1.50.10.20">
    <property type="match status" value="1"/>
</dbReference>
<protein>
    <submittedName>
        <fullName evidence="4">Peptidase</fullName>
    </submittedName>
</protein>
<dbReference type="RefSeq" id="WP_380729022.1">
    <property type="nucleotide sequence ID" value="NZ_JBHTLK010000272.1"/>
</dbReference>
<evidence type="ECO:0000256" key="3">
    <source>
        <dbReference type="SAM" id="SignalP"/>
    </source>
</evidence>
<reference evidence="5" key="1">
    <citation type="journal article" date="2019" name="Int. J. Syst. Evol. Microbiol.">
        <title>The Global Catalogue of Microorganisms (GCM) 10K type strain sequencing project: providing services to taxonomists for standard genome sequencing and annotation.</title>
        <authorList>
            <consortium name="The Broad Institute Genomics Platform"/>
            <consortium name="The Broad Institute Genome Sequencing Center for Infectious Disease"/>
            <person name="Wu L."/>
            <person name="Ma J."/>
        </authorList>
    </citation>
    <scope>NUCLEOTIDE SEQUENCE [LARGE SCALE GENOMIC DNA]</scope>
    <source>
        <strain evidence="5">CCUG 60214</strain>
    </source>
</reference>
<feature type="compositionally biased region" description="Low complexity" evidence="1">
    <location>
        <begin position="356"/>
        <end position="400"/>
    </location>
</feature>
<dbReference type="Proteomes" id="UP001597168">
    <property type="component" value="Unassembled WGS sequence"/>
</dbReference>
<accession>A0ABW3R479</accession>
<dbReference type="PROSITE" id="PS51318">
    <property type="entry name" value="TAT"/>
    <property type="match status" value="1"/>
</dbReference>
<dbReference type="SUPFAM" id="SSF48239">
    <property type="entry name" value="Terpenoid cyclases/Protein prenyltransferases"/>
    <property type="match status" value="1"/>
</dbReference>
<evidence type="ECO:0000256" key="1">
    <source>
        <dbReference type="SAM" id="MobiDB-lite"/>
    </source>
</evidence>
<evidence type="ECO:0000256" key="2">
    <source>
        <dbReference type="SAM" id="Phobius"/>
    </source>
</evidence>
<feature type="signal peptide" evidence="3">
    <location>
        <begin position="1"/>
        <end position="26"/>
    </location>
</feature>
<keyword evidence="2" id="KW-0472">Membrane</keyword>
<feature type="region of interest" description="Disordered" evidence="1">
    <location>
        <begin position="346"/>
        <end position="400"/>
    </location>
</feature>
<gene>
    <name evidence="4" type="ORF">ACFQ3T_31810</name>
</gene>
<keyword evidence="3" id="KW-0732">Signal</keyword>
<comment type="caution">
    <text evidence="4">The sequence shown here is derived from an EMBL/GenBank/DDBJ whole genome shotgun (WGS) entry which is preliminary data.</text>
</comment>
<name>A0ABW3R479_9PSEU</name>
<keyword evidence="2" id="KW-0812">Transmembrane</keyword>
<proteinExistence type="predicted"/>